<proteinExistence type="predicted"/>
<dbReference type="RefSeq" id="WP_262975164.1">
    <property type="nucleotide sequence ID" value="NZ_CYPW01000006.1"/>
</dbReference>
<keyword evidence="2" id="KW-1185">Reference proteome</keyword>
<dbReference type="AlphaFoldDB" id="A0A0P1F8E9"/>
<protein>
    <submittedName>
        <fullName evidence="1">Uncharacterized protein</fullName>
    </submittedName>
</protein>
<name>A0A0P1F8E9_9RHOB</name>
<reference evidence="1 2" key="1">
    <citation type="submission" date="2015-09" db="EMBL/GenBank/DDBJ databases">
        <authorList>
            <consortium name="Swine Surveillance"/>
        </authorList>
    </citation>
    <scope>NUCLEOTIDE SEQUENCE [LARGE SCALE GENOMIC DNA]</scope>
    <source>
        <strain evidence="1 2">CECT 7688</strain>
    </source>
</reference>
<organism evidence="1 2">
    <name type="scientific">Shimia marina</name>
    <dbReference type="NCBI Taxonomy" id="321267"/>
    <lineage>
        <taxon>Bacteria</taxon>
        <taxon>Pseudomonadati</taxon>
        <taxon>Pseudomonadota</taxon>
        <taxon>Alphaproteobacteria</taxon>
        <taxon>Rhodobacterales</taxon>
        <taxon>Roseobacteraceae</taxon>
    </lineage>
</organism>
<sequence length="41" mass="4301">MKTFFMACVAVAVISVVAYYGLHEAGFATSDQASGSSVRLD</sequence>
<dbReference type="Proteomes" id="UP000054823">
    <property type="component" value="Unassembled WGS sequence"/>
</dbReference>
<accession>A0A0P1F8E9</accession>
<dbReference type="EMBL" id="CYPW01000006">
    <property type="protein sequence ID" value="CUH51266.1"/>
    <property type="molecule type" value="Genomic_DNA"/>
</dbReference>
<evidence type="ECO:0000313" key="1">
    <source>
        <dbReference type="EMBL" id="CUH51266.1"/>
    </source>
</evidence>
<gene>
    <name evidence="1" type="ORF">SHM7688_00700</name>
</gene>
<evidence type="ECO:0000313" key="2">
    <source>
        <dbReference type="Proteomes" id="UP000054823"/>
    </source>
</evidence>